<gene>
    <name evidence="2" type="primary">Vigan.06G034900</name>
    <name evidence="2" type="ORF">VIGAN_06034900</name>
</gene>
<keyword evidence="1" id="KW-0812">Transmembrane</keyword>
<protein>
    <submittedName>
        <fullName evidence="2">Uncharacterized protein</fullName>
    </submittedName>
</protein>
<accession>A0A0S3S9D3</accession>
<name>A0A0S3S9D3_PHAAN</name>
<organism evidence="2 3">
    <name type="scientific">Vigna angularis var. angularis</name>
    <dbReference type="NCBI Taxonomy" id="157739"/>
    <lineage>
        <taxon>Eukaryota</taxon>
        <taxon>Viridiplantae</taxon>
        <taxon>Streptophyta</taxon>
        <taxon>Embryophyta</taxon>
        <taxon>Tracheophyta</taxon>
        <taxon>Spermatophyta</taxon>
        <taxon>Magnoliopsida</taxon>
        <taxon>eudicotyledons</taxon>
        <taxon>Gunneridae</taxon>
        <taxon>Pentapetalae</taxon>
        <taxon>rosids</taxon>
        <taxon>fabids</taxon>
        <taxon>Fabales</taxon>
        <taxon>Fabaceae</taxon>
        <taxon>Papilionoideae</taxon>
        <taxon>50 kb inversion clade</taxon>
        <taxon>NPAAA clade</taxon>
        <taxon>indigoferoid/millettioid clade</taxon>
        <taxon>Phaseoleae</taxon>
        <taxon>Vigna</taxon>
    </lineage>
</organism>
<evidence type="ECO:0000313" key="2">
    <source>
        <dbReference type="EMBL" id="BAT89402.1"/>
    </source>
</evidence>
<dbReference type="AlphaFoldDB" id="A0A0S3S9D3"/>
<sequence length="79" mass="8895">MGTYAIIDKDFDDLPNNVVHEVSTQHTKRIKGPSIFSLIFYSPGNCVIYIVIDSSLLKSELDSKFCFCSNGVLRYLFVA</sequence>
<keyword evidence="1" id="KW-1133">Transmembrane helix</keyword>
<evidence type="ECO:0000313" key="3">
    <source>
        <dbReference type="Proteomes" id="UP000291084"/>
    </source>
</evidence>
<keyword evidence="1" id="KW-0472">Membrane</keyword>
<dbReference type="Proteomes" id="UP000291084">
    <property type="component" value="Chromosome 6"/>
</dbReference>
<keyword evidence="3" id="KW-1185">Reference proteome</keyword>
<proteinExistence type="predicted"/>
<evidence type="ECO:0000256" key="1">
    <source>
        <dbReference type="SAM" id="Phobius"/>
    </source>
</evidence>
<feature type="transmembrane region" description="Helical" evidence="1">
    <location>
        <begin position="35"/>
        <end position="52"/>
    </location>
</feature>
<dbReference type="EMBL" id="AP015039">
    <property type="protein sequence ID" value="BAT89402.1"/>
    <property type="molecule type" value="Genomic_DNA"/>
</dbReference>
<reference evidence="2 3" key="1">
    <citation type="journal article" date="2015" name="Sci. Rep.">
        <title>The power of single molecule real-time sequencing technology in the de novo assembly of a eukaryotic genome.</title>
        <authorList>
            <person name="Sakai H."/>
            <person name="Naito K."/>
            <person name="Ogiso-Tanaka E."/>
            <person name="Takahashi Y."/>
            <person name="Iseki K."/>
            <person name="Muto C."/>
            <person name="Satou K."/>
            <person name="Teruya K."/>
            <person name="Shiroma A."/>
            <person name="Shimoji M."/>
            <person name="Hirano T."/>
            <person name="Itoh T."/>
            <person name="Kaga A."/>
            <person name="Tomooka N."/>
        </authorList>
    </citation>
    <scope>NUCLEOTIDE SEQUENCE [LARGE SCALE GENOMIC DNA]</scope>
    <source>
        <strain evidence="3">cv. Shumari</strain>
    </source>
</reference>